<dbReference type="InterPro" id="IPR009991">
    <property type="entry name" value="DCTN3"/>
</dbReference>
<dbReference type="AlphaFoldDB" id="A0AAW1V1F0"/>
<accession>A0AAW1V1F0</accession>
<dbReference type="PANTHER" id="PTHR28360:SF1">
    <property type="entry name" value="DYNACTIN SUBUNIT 3"/>
    <property type="match status" value="1"/>
</dbReference>
<name>A0AAW1V1F0_9CUCU</name>
<comment type="caution">
    <text evidence="1">The sequence shown here is derived from an EMBL/GenBank/DDBJ whole genome shotgun (WGS) entry which is preliminary data.</text>
</comment>
<reference evidence="1 2" key="1">
    <citation type="submission" date="2023-03" db="EMBL/GenBank/DDBJ databases">
        <title>Genome insight into feeding habits of ladybird beetles.</title>
        <authorList>
            <person name="Li H.-S."/>
            <person name="Huang Y.-H."/>
            <person name="Pang H."/>
        </authorList>
    </citation>
    <scope>NUCLEOTIDE SEQUENCE [LARGE SCALE GENOMIC DNA]</scope>
    <source>
        <strain evidence="1">SYSU_2023b</strain>
        <tissue evidence="1">Whole body</tissue>
    </source>
</reference>
<protein>
    <submittedName>
        <fullName evidence="1">Uncharacterized protein</fullName>
    </submittedName>
</protein>
<dbReference type="EMBL" id="JARQZJ010000121">
    <property type="protein sequence ID" value="KAK9888505.1"/>
    <property type="molecule type" value="Genomic_DNA"/>
</dbReference>
<organism evidence="1 2">
    <name type="scientific">Henosepilachna vigintioctopunctata</name>
    <dbReference type="NCBI Taxonomy" id="420089"/>
    <lineage>
        <taxon>Eukaryota</taxon>
        <taxon>Metazoa</taxon>
        <taxon>Ecdysozoa</taxon>
        <taxon>Arthropoda</taxon>
        <taxon>Hexapoda</taxon>
        <taxon>Insecta</taxon>
        <taxon>Pterygota</taxon>
        <taxon>Neoptera</taxon>
        <taxon>Endopterygota</taxon>
        <taxon>Coleoptera</taxon>
        <taxon>Polyphaga</taxon>
        <taxon>Cucujiformia</taxon>
        <taxon>Coccinelloidea</taxon>
        <taxon>Coccinellidae</taxon>
        <taxon>Epilachninae</taxon>
        <taxon>Epilachnini</taxon>
        <taxon>Henosepilachna</taxon>
    </lineage>
</organism>
<sequence length="186" mass="21302">MANTIAILESRINVLESHILGNCTKIEDVTTVTDSLLQAQTMISSALRCRDSITSVLDSMFIINEYLDPMYSEEMIDVECKMSFLMEAYESLKYSYGALGKAFQGFEKMLDSENINKLIENGNVIESASAKNLEIYEMSRDITLNVFQLLRTYNDLMKTIKMLFRQMNLILSNMEMDEQPVINPEE</sequence>
<evidence type="ECO:0000313" key="2">
    <source>
        <dbReference type="Proteomes" id="UP001431783"/>
    </source>
</evidence>
<dbReference type="Pfam" id="PF07426">
    <property type="entry name" value="Dynactin_p22"/>
    <property type="match status" value="1"/>
</dbReference>
<dbReference type="Proteomes" id="UP001431783">
    <property type="component" value="Unassembled WGS sequence"/>
</dbReference>
<dbReference type="GO" id="GO:0005869">
    <property type="term" value="C:dynactin complex"/>
    <property type="evidence" value="ECO:0007669"/>
    <property type="project" value="InterPro"/>
</dbReference>
<proteinExistence type="predicted"/>
<gene>
    <name evidence="1" type="ORF">WA026_000756</name>
</gene>
<evidence type="ECO:0000313" key="1">
    <source>
        <dbReference type="EMBL" id="KAK9888505.1"/>
    </source>
</evidence>
<dbReference type="PANTHER" id="PTHR28360">
    <property type="entry name" value="DYNACTIN SUBUNIT 3"/>
    <property type="match status" value="1"/>
</dbReference>
<keyword evidence="2" id="KW-1185">Reference proteome</keyword>
<dbReference type="GO" id="GO:0061640">
    <property type="term" value="P:cytoskeleton-dependent cytokinesis"/>
    <property type="evidence" value="ECO:0007669"/>
    <property type="project" value="InterPro"/>
</dbReference>